<sequence>MTFSAAHPLIEIDGRPATEEGLRFRALDHYGHFTAMQVRDGRVRGLALHLARLDSATREMFGAGLDGERVRALLRHALDGVRDASARVHVQWPEAAADATIMVTVRPPADPVEARPVALMSVPYRRTAPHLKRIGDFGQVHHGRLAVRAGYDSALLTGDGGVVAEGAVANICFWDGTSLVWPDAPVLVGITMAVLESRLPAAGLPSVRREVTLAHLPGFRAAFVTNSRGIAPVSRIDATEFPGEPGLLKTVTEVYEAVEGDLL</sequence>
<evidence type="ECO:0000313" key="2">
    <source>
        <dbReference type="Proteomes" id="UP000501179"/>
    </source>
</evidence>
<dbReference type="Proteomes" id="UP000501179">
    <property type="component" value="Chromosome"/>
</dbReference>
<dbReference type="SUPFAM" id="SSF56752">
    <property type="entry name" value="D-aminoacid aminotransferase-like PLP-dependent enzymes"/>
    <property type="match status" value="1"/>
</dbReference>
<dbReference type="Pfam" id="PF01063">
    <property type="entry name" value="Aminotran_4"/>
    <property type="match status" value="1"/>
</dbReference>
<dbReference type="InterPro" id="IPR001544">
    <property type="entry name" value="Aminotrans_IV"/>
</dbReference>
<dbReference type="RefSeq" id="WP_167033300.1">
    <property type="nucleotide sequence ID" value="NZ_CP050177.1"/>
</dbReference>
<protein>
    <submittedName>
        <fullName evidence="1">Class IV aminotransferase</fullName>
    </submittedName>
</protein>
<keyword evidence="1" id="KW-0808">Transferase</keyword>
<dbReference type="InterPro" id="IPR036038">
    <property type="entry name" value="Aminotransferase-like"/>
</dbReference>
<evidence type="ECO:0000313" key="1">
    <source>
        <dbReference type="EMBL" id="QIQ04937.1"/>
    </source>
</evidence>
<dbReference type="GO" id="GO:0008483">
    <property type="term" value="F:transaminase activity"/>
    <property type="evidence" value="ECO:0007669"/>
    <property type="project" value="UniProtKB-KW"/>
</dbReference>
<reference evidence="1 2" key="1">
    <citation type="submission" date="2020-03" db="EMBL/GenBank/DDBJ databases">
        <title>A novel species.</title>
        <authorList>
            <person name="Gao J."/>
        </authorList>
    </citation>
    <scope>NUCLEOTIDE SEQUENCE [LARGE SCALE GENOMIC DNA]</scope>
    <source>
        <strain evidence="1 2">QMT-12</strain>
    </source>
</reference>
<keyword evidence="1" id="KW-0032">Aminotransferase</keyword>
<dbReference type="KEGG" id="slia:HA039_24030"/>
<dbReference type="Gene3D" id="3.20.10.10">
    <property type="entry name" value="D-amino Acid Aminotransferase, subunit A, domain 2"/>
    <property type="match status" value="1"/>
</dbReference>
<gene>
    <name evidence="1" type="ORF">HA039_24030</name>
</gene>
<dbReference type="InterPro" id="IPR043132">
    <property type="entry name" value="BCAT-like_C"/>
</dbReference>
<accession>A0A6G9H494</accession>
<dbReference type="AlphaFoldDB" id="A0A6G9H494"/>
<organism evidence="1 2">
    <name type="scientific">Streptomyces liangshanensis</name>
    <dbReference type="NCBI Taxonomy" id="2717324"/>
    <lineage>
        <taxon>Bacteria</taxon>
        <taxon>Bacillati</taxon>
        <taxon>Actinomycetota</taxon>
        <taxon>Actinomycetes</taxon>
        <taxon>Kitasatosporales</taxon>
        <taxon>Streptomycetaceae</taxon>
        <taxon>Streptomyces</taxon>
    </lineage>
</organism>
<name>A0A6G9H494_9ACTN</name>
<dbReference type="Gene3D" id="3.30.470.10">
    <property type="match status" value="1"/>
</dbReference>
<dbReference type="EMBL" id="CP050177">
    <property type="protein sequence ID" value="QIQ04937.1"/>
    <property type="molecule type" value="Genomic_DNA"/>
</dbReference>
<dbReference type="InterPro" id="IPR043131">
    <property type="entry name" value="BCAT-like_N"/>
</dbReference>
<proteinExistence type="predicted"/>
<keyword evidence="2" id="KW-1185">Reference proteome</keyword>
<dbReference type="NCBIfam" id="NF006734">
    <property type="entry name" value="PRK09266.1"/>
    <property type="match status" value="1"/>
</dbReference>